<keyword evidence="5" id="KW-1185">Reference proteome</keyword>
<feature type="transmembrane region" description="Helical" evidence="2">
    <location>
        <begin position="1216"/>
        <end position="1249"/>
    </location>
</feature>
<accession>A0AAN6G9R5</accession>
<organism evidence="4 5">
    <name type="scientific">Tilletia horrida</name>
    <dbReference type="NCBI Taxonomy" id="155126"/>
    <lineage>
        <taxon>Eukaryota</taxon>
        <taxon>Fungi</taxon>
        <taxon>Dikarya</taxon>
        <taxon>Basidiomycota</taxon>
        <taxon>Ustilaginomycotina</taxon>
        <taxon>Exobasidiomycetes</taxon>
        <taxon>Tilletiales</taxon>
        <taxon>Tilletiaceae</taxon>
        <taxon>Tilletia</taxon>
    </lineage>
</organism>
<feature type="compositionally biased region" description="Low complexity" evidence="1">
    <location>
        <begin position="577"/>
        <end position="601"/>
    </location>
</feature>
<feature type="compositionally biased region" description="Low complexity" evidence="1">
    <location>
        <begin position="154"/>
        <end position="172"/>
    </location>
</feature>
<feature type="region of interest" description="Disordered" evidence="1">
    <location>
        <begin position="569"/>
        <end position="609"/>
    </location>
</feature>
<name>A0AAN6G9R5_9BASI</name>
<evidence type="ECO:0000259" key="3">
    <source>
        <dbReference type="PROSITE" id="PS50820"/>
    </source>
</evidence>
<feature type="transmembrane region" description="Helical" evidence="2">
    <location>
        <begin position="1300"/>
        <end position="1316"/>
    </location>
</feature>
<comment type="caution">
    <text evidence="4">The sequence shown here is derived from an EMBL/GenBank/DDBJ whole genome shotgun (WGS) entry which is preliminary data.</text>
</comment>
<dbReference type="PANTHER" id="PTHR31331:SF1">
    <property type="entry name" value="CYSTEINE RICH SECRETORY PROTEIN LCCL DOMAIN CONTAINING 2"/>
    <property type="match status" value="1"/>
</dbReference>
<dbReference type="PANTHER" id="PTHR31331">
    <property type="entry name" value="LCCL DOMAIN PROTEIN (AFU_ORTHOLOGUE AFUA_5G08630)"/>
    <property type="match status" value="1"/>
</dbReference>
<dbReference type="InterPro" id="IPR051957">
    <property type="entry name" value="CRISP-LCCL_domain"/>
</dbReference>
<dbReference type="InterPro" id="IPR036609">
    <property type="entry name" value="LCCL_sf"/>
</dbReference>
<keyword evidence="2" id="KW-0472">Membrane</keyword>
<dbReference type="Proteomes" id="UP001176521">
    <property type="component" value="Unassembled WGS sequence"/>
</dbReference>
<feature type="domain" description="LCCL" evidence="3">
    <location>
        <begin position="1105"/>
        <end position="1188"/>
    </location>
</feature>
<sequence length="1572" mass="170479">MAASNEPAAASRTGAASNGGTAHITLDDRKSAMQRILRGMYAEAEFESGSRMSSPGPAVPINPSTSLPVIGAAWTEQVHVHTVPVAGISILRNSVRKELDFLNRAEAKQAASSHDSSADVTISSNAPFLESMWRCVQHYVQTAPPLTDLSAAVPSSSLPHRSRSSSSSTPPTKIDVVADGGNLWVRLFTLKPSSLLQEFRRVEAEEADASSDDGEEEDPDGLLGSASSLATALTSDHFAFDNAARACSLVQTALELRSAADRAYALQSSTLPGAQPIQIHLILTRLDWPAGLPRVAPGQAHRMRDFGEDARYRLRLHTILEELSRIPRMNIYTSDKIPFAQAPHRSPPTAPTFVPRDDASTSSILTRHLNLDLSALVALTSDIVHGDPIPPDASLDSSKAYFHTIAPYKPVRSSDPDTKPNVQSGAHGRALAEQLWRECCQGIADGGDFLHSLVHVPRGSAQLAEVVFWTTKESAEKFMEIVDLVAGEHEKRRAHALLGRDSDHDRNERDFWLGSRWEGDSALRQSLKVPVRIIDRNSPKPSAWTDPLATNLSRDLIAVIQRSLRAQDEDVDFVGPSSSSGNGASADQDPSPADSPSSNGPGPTPHTLRSLLAGCQLGMTTLTTNFTSIKWLVRQWPSEQGVLASPPSSAESTRLTNAWPTLPSSLGLIGKYYLNQDQLAATPSSQSAVVWVLHPRSFAEQMRVKPPGNLPQGTPIKSTQTSSFNTANGNNTRLISSYPILQPHTFRRGASTSDRVIEQSRRSRWRPSVPSAKAIGLWLQGPSKPEKLVIRHYPWWPLQGIERHWLRLTAPVAWKDPDHSATTERAQAEYFDGNAQINIGQHGPGPLAALEGLRDRGRAKARAGLRNVREGLPTWIRSAPKHHDAQIELSPSPERRRQSMEDSADTAVESSADEGLRRRHHVSGYEVQTPEALQPTVERYESGSSLPRLVAPRSGRIGKRNGSTEGLSTDSDKTADTQDMLLPIAEIDHRPAANGRAAAHTERVDEEAPARDDFIASVRRDLRLNWLHWLLLFVTCACWIIAFGVLAKSLWYESSVFSTSPGGGGEQSATFYGCTSTYWLRNAGCGLNGQNCAPFVSDSPAAFRCPQGCLGTKLGAPRAVGDELAAWVPLVVGGGDSNQTYRGDSWVCAAAAHAGVIDDRRGGCGTLSLTGTFSDFIGVRRNGVDSVSFNSTFPLSYRFGTDIAAGKCTDRRGQLYVLDVIMSGFVGFVLRPKPIVWYWILVCVGYWHVNFASEPRDYPPPVGAAFGDFLPTLFACYVVWRIAFRFVWPYFAHVPLERETLTLAAFWIGVLLNVVFADVPLNRLVGRDLASQPGSITALVIIIIVVIVLALNQVRVIRKTTLLPRYLSIYAVGAVVVGLLAAIPGESLRLHHYIIALVLLPGCAFPTRLSLIYCAFLLGMMENGLGRWGFDGIIQDVATVIGDGTLGTGRPVFLNSSTNWAGVNSSSPIANGIVAWAPLNASDPDQQGFDSFNLLVDDVLRYSGSGTTFNLSTLIEDFDVGTGAALVDQLQREPHFLRLAFASGSGSSPGDFTRAATVYFNGTFVDAPPGAT</sequence>
<dbReference type="EMBL" id="JAPDMQ010000263">
    <property type="protein sequence ID" value="KAK0528771.1"/>
    <property type="molecule type" value="Genomic_DNA"/>
</dbReference>
<evidence type="ECO:0000313" key="4">
    <source>
        <dbReference type="EMBL" id="KAK0528771.1"/>
    </source>
</evidence>
<keyword evidence="2" id="KW-0812">Transmembrane</keyword>
<feature type="region of interest" description="Disordered" evidence="1">
    <location>
        <begin position="877"/>
        <end position="975"/>
    </location>
</feature>
<reference evidence="4" key="1">
    <citation type="journal article" date="2023" name="PhytoFront">
        <title>Draft Genome Resources of Seven Strains of Tilletia horrida, Causal Agent of Kernel Smut of Rice.</title>
        <authorList>
            <person name="Khanal S."/>
            <person name="Antony Babu S."/>
            <person name="Zhou X.G."/>
        </authorList>
    </citation>
    <scope>NUCLEOTIDE SEQUENCE</scope>
    <source>
        <strain evidence="4">TX3</strain>
    </source>
</reference>
<evidence type="ECO:0000256" key="1">
    <source>
        <dbReference type="SAM" id="MobiDB-lite"/>
    </source>
</evidence>
<feature type="region of interest" description="Disordered" evidence="1">
    <location>
        <begin position="151"/>
        <end position="173"/>
    </location>
</feature>
<dbReference type="InterPro" id="IPR004043">
    <property type="entry name" value="LCCL"/>
</dbReference>
<dbReference type="Pfam" id="PF03815">
    <property type="entry name" value="LCCL"/>
    <property type="match status" value="1"/>
</dbReference>
<dbReference type="Gene3D" id="2.170.130.20">
    <property type="entry name" value="LCCL-like domain"/>
    <property type="match status" value="1"/>
</dbReference>
<protein>
    <recommendedName>
        <fullName evidence="3">LCCL domain-containing protein</fullName>
    </recommendedName>
</protein>
<gene>
    <name evidence="4" type="ORF">OC842_004451</name>
</gene>
<proteinExistence type="predicted"/>
<feature type="transmembrane region" description="Helical" evidence="2">
    <location>
        <begin position="1336"/>
        <end position="1354"/>
    </location>
</feature>
<feature type="transmembrane region" description="Helical" evidence="2">
    <location>
        <begin position="1366"/>
        <end position="1384"/>
    </location>
</feature>
<feature type="transmembrane region" description="Helical" evidence="2">
    <location>
        <begin position="1390"/>
        <end position="1418"/>
    </location>
</feature>
<feature type="transmembrane region" description="Helical" evidence="2">
    <location>
        <begin position="1269"/>
        <end position="1288"/>
    </location>
</feature>
<dbReference type="SUPFAM" id="SSF69848">
    <property type="entry name" value="LCCL domain"/>
    <property type="match status" value="1"/>
</dbReference>
<feature type="region of interest" description="Disordered" evidence="1">
    <location>
        <begin position="1"/>
        <end position="27"/>
    </location>
</feature>
<keyword evidence="2" id="KW-1133">Transmembrane helix</keyword>
<feature type="transmembrane region" description="Helical" evidence="2">
    <location>
        <begin position="1026"/>
        <end position="1047"/>
    </location>
</feature>
<dbReference type="SMART" id="SM00603">
    <property type="entry name" value="LCCL"/>
    <property type="match status" value="1"/>
</dbReference>
<dbReference type="PROSITE" id="PS50820">
    <property type="entry name" value="LCCL"/>
    <property type="match status" value="1"/>
</dbReference>
<evidence type="ECO:0000256" key="2">
    <source>
        <dbReference type="SAM" id="Phobius"/>
    </source>
</evidence>
<evidence type="ECO:0000313" key="5">
    <source>
        <dbReference type="Proteomes" id="UP001176521"/>
    </source>
</evidence>